<protein>
    <submittedName>
        <fullName evidence="2">Uncharacterized protein</fullName>
    </submittedName>
</protein>
<dbReference type="STRING" id="196109.A0A136IZZ7"/>
<gene>
    <name evidence="2" type="ORF">Micbo1qcDRAFT_226542</name>
</gene>
<dbReference type="EMBL" id="KQ964252">
    <property type="protein sequence ID" value="KXJ90541.1"/>
    <property type="molecule type" value="Genomic_DNA"/>
</dbReference>
<evidence type="ECO:0000256" key="1">
    <source>
        <dbReference type="SAM" id="MobiDB-lite"/>
    </source>
</evidence>
<keyword evidence="3" id="KW-1185">Reference proteome</keyword>
<dbReference type="Proteomes" id="UP000070501">
    <property type="component" value="Unassembled WGS sequence"/>
</dbReference>
<feature type="region of interest" description="Disordered" evidence="1">
    <location>
        <begin position="26"/>
        <end position="52"/>
    </location>
</feature>
<evidence type="ECO:0000313" key="3">
    <source>
        <dbReference type="Proteomes" id="UP000070501"/>
    </source>
</evidence>
<name>A0A136IZZ7_9PEZI</name>
<proteinExistence type="predicted"/>
<accession>A0A136IZZ7</accession>
<reference evidence="3" key="1">
    <citation type="submission" date="2016-02" db="EMBL/GenBank/DDBJ databases">
        <title>Draft genome sequence of Microdochium bolleyi, a fungal endophyte of beachgrass.</title>
        <authorList>
            <consortium name="DOE Joint Genome Institute"/>
            <person name="David A.S."/>
            <person name="May G."/>
            <person name="Haridas S."/>
            <person name="Lim J."/>
            <person name="Wang M."/>
            <person name="Labutti K."/>
            <person name="Lipzen A."/>
            <person name="Barry K."/>
            <person name="Grigoriev I.V."/>
        </authorList>
    </citation>
    <scope>NUCLEOTIDE SEQUENCE [LARGE SCALE GENOMIC DNA]</scope>
    <source>
        <strain evidence="3">J235TASD1</strain>
    </source>
</reference>
<evidence type="ECO:0000313" key="2">
    <source>
        <dbReference type="EMBL" id="KXJ90541.1"/>
    </source>
</evidence>
<dbReference type="AlphaFoldDB" id="A0A136IZZ7"/>
<feature type="region of interest" description="Disordered" evidence="1">
    <location>
        <begin position="367"/>
        <end position="390"/>
    </location>
</feature>
<dbReference type="InParanoid" id="A0A136IZZ7"/>
<organism evidence="2 3">
    <name type="scientific">Microdochium bolleyi</name>
    <dbReference type="NCBI Taxonomy" id="196109"/>
    <lineage>
        <taxon>Eukaryota</taxon>
        <taxon>Fungi</taxon>
        <taxon>Dikarya</taxon>
        <taxon>Ascomycota</taxon>
        <taxon>Pezizomycotina</taxon>
        <taxon>Sordariomycetes</taxon>
        <taxon>Xylariomycetidae</taxon>
        <taxon>Xylariales</taxon>
        <taxon>Microdochiaceae</taxon>
        <taxon>Microdochium</taxon>
    </lineage>
</organism>
<sequence>MQQLVFVPSDGAERRGRAYQLRGAAAHPPALHARQERASRLPPLEASTDRPRPTGHYVRFLLTSTQQTRNSCTVLSTLTRTLIRYPCYDLGLARPATAAAPIRFYEGLRAYRDDIVHYIISILACVAVMFRGYNAARAYSEGIQAILRLRGTWATVTSTYPSVQFSVDRVNFLSALATTKWEPMYLSSIWGSTVFPPDVVQMYESLGMLRPETLFPVKATGSACIHRRQHMPKNEHRLEDPCITPDNDGADYEQLVQTLSNIIELDRKHGAMAAAFAAGGPVNHDDLQDAPHKENRTCFRLRVPLDQGQYFDEYQNDRDLRGELLSARENSLSGGRGHDGTLAVFGHEARLEIWLLLVLQMSDTSGKEHHGHRQALRSHDSHGSDGANSTANEAVQGEAFMLKAWRRLVTYRGLDWTELRTLAKQVMWMDAFHDHIGREAFEALPQSAAAGKAADGYSRTSR</sequence>
<dbReference type="OrthoDB" id="4158087at2759"/>